<dbReference type="InterPro" id="IPR011437">
    <property type="entry name" value="DUF1540"/>
</dbReference>
<proteinExistence type="predicted"/>
<organism evidence="2 3">
    <name type="scientific">Lientehia hominis</name>
    <dbReference type="NCBI Taxonomy" id="2897778"/>
    <lineage>
        <taxon>Bacteria</taxon>
        <taxon>Bacillati</taxon>
        <taxon>Bacillota</taxon>
        <taxon>Clostridia</taxon>
        <taxon>Lachnospirales</taxon>
        <taxon>Lachnospiraceae</taxon>
        <taxon>Lientehia</taxon>
    </lineage>
</organism>
<feature type="domain" description="DUF1540" evidence="1">
    <location>
        <begin position="63"/>
        <end position="101"/>
    </location>
</feature>
<dbReference type="RefSeq" id="WP_231062329.1">
    <property type="nucleotide sequence ID" value="NZ_JAJNOR010000004.1"/>
</dbReference>
<keyword evidence="3" id="KW-1185">Reference proteome</keyword>
<evidence type="ECO:0000313" key="3">
    <source>
        <dbReference type="Proteomes" id="UP001299265"/>
    </source>
</evidence>
<sequence length="104" mass="11230">MTNLSCSAETCVHNSDKCCCKGEILVDGANAKCCSETCCASFDERVQGCCTNEYETPCHALNVECEAESCIFNESRKCTAKEISIAGHGAKNANHTECASYRSR</sequence>
<feature type="domain" description="DUF1540" evidence="1">
    <location>
        <begin position="5"/>
        <end position="42"/>
    </location>
</feature>
<dbReference type="Proteomes" id="UP001299265">
    <property type="component" value="Unassembled WGS sequence"/>
</dbReference>
<name>A0AAP2RKH4_9FIRM</name>
<dbReference type="AlphaFoldDB" id="A0AAP2RKH4"/>
<evidence type="ECO:0000259" key="1">
    <source>
        <dbReference type="Pfam" id="PF07561"/>
    </source>
</evidence>
<dbReference type="Pfam" id="PF07561">
    <property type="entry name" value="DUF1540"/>
    <property type="match status" value="2"/>
</dbReference>
<gene>
    <name evidence="2" type="ORF">LQE92_07245</name>
</gene>
<comment type="caution">
    <text evidence="2">The sequence shown here is derived from an EMBL/GenBank/DDBJ whole genome shotgun (WGS) entry which is preliminary data.</text>
</comment>
<dbReference type="EMBL" id="JAJNOR010000004">
    <property type="protein sequence ID" value="MCD2492428.1"/>
    <property type="molecule type" value="Genomic_DNA"/>
</dbReference>
<evidence type="ECO:0000313" key="2">
    <source>
        <dbReference type="EMBL" id="MCD2492428.1"/>
    </source>
</evidence>
<accession>A0AAP2RKH4</accession>
<protein>
    <submittedName>
        <fullName evidence="2">DUF1540 domain-containing protein</fullName>
    </submittedName>
</protein>
<reference evidence="2 3" key="1">
    <citation type="submission" date="2021-11" db="EMBL/GenBank/DDBJ databases">
        <title>Lacrimispora sp. nov. NSJ-141 isolated from human feces.</title>
        <authorList>
            <person name="Abdugheni R."/>
        </authorList>
    </citation>
    <scope>NUCLEOTIDE SEQUENCE [LARGE SCALE GENOMIC DNA]</scope>
    <source>
        <strain evidence="2 3">NSJ-141</strain>
    </source>
</reference>